<dbReference type="InterPro" id="IPR039536">
    <property type="entry name" value="TetR_C_Proteobacteria"/>
</dbReference>
<dbReference type="PANTHER" id="PTHR30055">
    <property type="entry name" value="HTH-TYPE TRANSCRIPTIONAL REGULATOR RUTR"/>
    <property type="match status" value="1"/>
</dbReference>
<keyword evidence="1 2" id="KW-0238">DNA-binding</keyword>
<dbReference type="PANTHER" id="PTHR30055:SF146">
    <property type="entry name" value="HTH-TYPE TRANSCRIPTIONAL DUAL REGULATOR CECR"/>
    <property type="match status" value="1"/>
</dbReference>
<feature type="domain" description="HTH tetR-type" evidence="3">
    <location>
        <begin position="7"/>
        <end position="67"/>
    </location>
</feature>
<dbReference type="RefSeq" id="WP_282211563.1">
    <property type="nucleotide sequence ID" value="NZ_CP118247.1"/>
</dbReference>
<dbReference type="Gene3D" id="1.10.10.60">
    <property type="entry name" value="Homeodomain-like"/>
    <property type="match status" value="1"/>
</dbReference>
<protein>
    <submittedName>
        <fullName evidence="4">TetR/AcrR family transcriptional regulator</fullName>
    </submittedName>
</protein>
<evidence type="ECO:0000313" key="4">
    <source>
        <dbReference type="EMBL" id="WDR06049.1"/>
    </source>
</evidence>
<dbReference type="SUPFAM" id="SSF46689">
    <property type="entry name" value="Homeodomain-like"/>
    <property type="match status" value="1"/>
</dbReference>
<proteinExistence type="predicted"/>
<dbReference type="Gene3D" id="1.10.357.10">
    <property type="entry name" value="Tetracycline Repressor, domain 2"/>
    <property type="match status" value="1"/>
</dbReference>
<gene>
    <name evidence="4" type="ORF">PSQ90_00870</name>
</gene>
<feature type="DNA-binding region" description="H-T-H motif" evidence="2">
    <location>
        <begin position="30"/>
        <end position="49"/>
    </location>
</feature>
<dbReference type="InterPro" id="IPR009057">
    <property type="entry name" value="Homeodomain-like_sf"/>
</dbReference>
<dbReference type="Pfam" id="PF14246">
    <property type="entry name" value="TetR_C_7"/>
    <property type="match status" value="1"/>
</dbReference>
<dbReference type="Pfam" id="PF00440">
    <property type="entry name" value="TetR_N"/>
    <property type="match status" value="1"/>
</dbReference>
<dbReference type="InterPro" id="IPR050109">
    <property type="entry name" value="HTH-type_TetR-like_transc_reg"/>
</dbReference>
<keyword evidence="5" id="KW-1185">Reference proteome</keyword>
<sequence>MRAQTRSQRQEEIEIAAYKLLEKSGYAGTSMQGIARMAKASNETLYNWYGDKQGLFKALVTRNAAEVKALLEQELSTERNALAILGQLGPKLLGLLLGERAIALNRAAAADASGELGAALGEAGRDAVLPLLLKVLERAQSAGQLSFERSDQAAILYLNLLVGDLQIRRVIGTVPPPTAAFCEERSQRALSYLSQIMG</sequence>
<evidence type="ECO:0000256" key="2">
    <source>
        <dbReference type="PROSITE-ProRule" id="PRU00335"/>
    </source>
</evidence>
<reference evidence="4 5" key="1">
    <citation type="submission" date="2023-02" db="EMBL/GenBank/DDBJ databases">
        <title>Devosia chondri sp. nov., isolated from the phycosphere of marine algae.</title>
        <authorList>
            <person name="Kim J.M."/>
            <person name="Lee J.K."/>
            <person name="Choi B.J."/>
            <person name="Bayburt H."/>
            <person name="Jeon C.O."/>
        </authorList>
    </citation>
    <scope>NUCLEOTIDE SEQUENCE [LARGE SCALE GENOMIC DNA]</scope>
    <source>
        <strain evidence="4 5">G2-5</strain>
    </source>
</reference>
<dbReference type="PROSITE" id="PS50977">
    <property type="entry name" value="HTH_TETR_2"/>
    <property type="match status" value="1"/>
</dbReference>
<dbReference type="EMBL" id="CP118247">
    <property type="protein sequence ID" value="WDR06049.1"/>
    <property type="molecule type" value="Genomic_DNA"/>
</dbReference>
<evidence type="ECO:0000256" key="1">
    <source>
        <dbReference type="ARBA" id="ARBA00023125"/>
    </source>
</evidence>
<organism evidence="4 5">
    <name type="scientific">Devosia rhodophyticola</name>
    <dbReference type="NCBI Taxonomy" id="3026423"/>
    <lineage>
        <taxon>Bacteria</taxon>
        <taxon>Pseudomonadati</taxon>
        <taxon>Pseudomonadota</taxon>
        <taxon>Alphaproteobacteria</taxon>
        <taxon>Hyphomicrobiales</taxon>
        <taxon>Devosiaceae</taxon>
        <taxon>Devosia</taxon>
    </lineage>
</organism>
<evidence type="ECO:0000259" key="3">
    <source>
        <dbReference type="PROSITE" id="PS50977"/>
    </source>
</evidence>
<dbReference type="Proteomes" id="UP001222118">
    <property type="component" value="Chromosome"/>
</dbReference>
<evidence type="ECO:0000313" key="5">
    <source>
        <dbReference type="Proteomes" id="UP001222118"/>
    </source>
</evidence>
<name>A0ABY7YXS7_9HYPH</name>
<dbReference type="InterPro" id="IPR001647">
    <property type="entry name" value="HTH_TetR"/>
</dbReference>
<accession>A0ABY7YXS7</accession>